<dbReference type="RefSeq" id="WP_165227610.1">
    <property type="nucleotide sequence ID" value="NZ_CP049257.1"/>
</dbReference>
<evidence type="ECO:0008006" key="5">
    <source>
        <dbReference type="Google" id="ProtNLM"/>
    </source>
</evidence>
<proteinExistence type="predicted"/>
<feature type="transmembrane region" description="Helical" evidence="2">
    <location>
        <begin position="66"/>
        <end position="87"/>
    </location>
</feature>
<feature type="transmembrane region" description="Helical" evidence="2">
    <location>
        <begin position="36"/>
        <end position="54"/>
    </location>
</feature>
<feature type="region of interest" description="Disordered" evidence="1">
    <location>
        <begin position="339"/>
        <end position="363"/>
    </location>
</feature>
<feature type="transmembrane region" description="Helical" evidence="2">
    <location>
        <begin position="259"/>
        <end position="280"/>
    </location>
</feature>
<keyword evidence="2" id="KW-1133">Transmembrane helix</keyword>
<evidence type="ECO:0000256" key="1">
    <source>
        <dbReference type="SAM" id="MobiDB-lite"/>
    </source>
</evidence>
<keyword evidence="4" id="KW-1185">Reference proteome</keyword>
<evidence type="ECO:0000313" key="4">
    <source>
        <dbReference type="Proteomes" id="UP000502996"/>
    </source>
</evidence>
<evidence type="ECO:0000313" key="3">
    <source>
        <dbReference type="EMBL" id="QIG41354.1"/>
    </source>
</evidence>
<protein>
    <recommendedName>
        <fullName evidence="5">Bacterial sugar transferase domain-containing protein</fullName>
    </recommendedName>
</protein>
<accession>A0A6G6W804</accession>
<reference evidence="3 4" key="1">
    <citation type="submission" date="2020-02" db="EMBL/GenBank/DDBJ databases">
        <title>Full genome sequence of Nocardioides sp. R-3366.</title>
        <authorList>
            <person name="Im W.-T."/>
        </authorList>
    </citation>
    <scope>NUCLEOTIDE SEQUENCE [LARGE SCALE GENOMIC DNA]</scope>
    <source>
        <strain evidence="3 4">R-3366</strain>
    </source>
</reference>
<sequence length="363" mass="36546">MRARVPGRARLATALAAAQVPGVLLAGALAGESLVPALAATAVALAVAWAADLHRPRLVLAVTADLPGLLLAAGAATLTLLALGGATWSSAPLALAGLVLGHTLVLGGALLLRRTGRLGRRVLVVGTGREARRLGATLLGAPGLGLRPVGFVAATDPLDPTRARGLPGPLLGTLTTLPRAMAEARADAVVLAHDGPLDAAALEGLLASGAELYAGPEAARTAPGHVRPPAELVDGLPLVRLERRAAPAPVRVVRRVAEALVALVALAVLLPLTVVLGVLAKLETGGVLVATDGGIRFRTRRPRSVGRPGPVGRVLRRSHADALPEAVAGWARRLRKAGGAAPVPSAPPALTHQAQVDAGQLAS</sequence>
<evidence type="ECO:0000256" key="2">
    <source>
        <dbReference type="SAM" id="Phobius"/>
    </source>
</evidence>
<name>A0A6G6W804_9ACTN</name>
<keyword evidence="2" id="KW-0812">Transmembrane</keyword>
<dbReference type="EMBL" id="CP049257">
    <property type="protein sequence ID" value="QIG41354.1"/>
    <property type="molecule type" value="Genomic_DNA"/>
</dbReference>
<keyword evidence="2" id="KW-0472">Membrane</keyword>
<feature type="transmembrane region" description="Helical" evidence="2">
    <location>
        <begin position="93"/>
        <end position="112"/>
    </location>
</feature>
<dbReference type="Proteomes" id="UP000502996">
    <property type="component" value="Chromosome"/>
</dbReference>
<organism evidence="3 4">
    <name type="scientific">Nocardioides anomalus</name>
    <dbReference type="NCBI Taxonomy" id="2712223"/>
    <lineage>
        <taxon>Bacteria</taxon>
        <taxon>Bacillati</taxon>
        <taxon>Actinomycetota</taxon>
        <taxon>Actinomycetes</taxon>
        <taxon>Propionibacteriales</taxon>
        <taxon>Nocardioidaceae</taxon>
        <taxon>Nocardioides</taxon>
    </lineage>
</organism>
<dbReference type="KEGG" id="nano:G5V58_07900"/>
<dbReference type="Gene3D" id="3.40.50.720">
    <property type="entry name" value="NAD(P)-binding Rossmann-like Domain"/>
    <property type="match status" value="1"/>
</dbReference>
<dbReference type="AlphaFoldDB" id="A0A6G6W804"/>
<gene>
    <name evidence="3" type="ORF">G5V58_07900</name>
</gene>